<protein>
    <submittedName>
        <fullName evidence="1">Uncharacterized protein</fullName>
    </submittedName>
</protein>
<dbReference type="STRING" id="1288826.MSNKSG1_00748"/>
<sequence>MPATEAQLQEHIESQRVYIRDWHYIRLLSDEGSPSRGLHVTGIIDKAPEPFEPGQAFVSKQVMEQWEGWCATYYMRIELVGSGGDDQVMTLGELRAFASDKQCGV</sequence>
<dbReference type="AlphaFoldDB" id="M7CU46"/>
<organism evidence="1 2">
    <name type="scientific">Marinobacter santoriniensis NKSG1</name>
    <dbReference type="NCBI Taxonomy" id="1288826"/>
    <lineage>
        <taxon>Bacteria</taxon>
        <taxon>Pseudomonadati</taxon>
        <taxon>Pseudomonadota</taxon>
        <taxon>Gammaproteobacteria</taxon>
        <taxon>Pseudomonadales</taxon>
        <taxon>Marinobacteraceae</taxon>
        <taxon>Marinobacter</taxon>
    </lineage>
</organism>
<name>M7CU46_9GAMM</name>
<dbReference type="EMBL" id="APAT01000005">
    <property type="protein sequence ID" value="EMP57106.1"/>
    <property type="molecule type" value="Genomic_DNA"/>
</dbReference>
<comment type="caution">
    <text evidence="1">The sequence shown here is derived from an EMBL/GenBank/DDBJ whole genome shotgun (WGS) entry which is preliminary data.</text>
</comment>
<proteinExistence type="predicted"/>
<gene>
    <name evidence="1" type="ORF">MSNKSG1_00748</name>
</gene>
<evidence type="ECO:0000313" key="2">
    <source>
        <dbReference type="Proteomes" id="UP000011960"/>
    </source>
</evidence>
<dbReference type="Proteomes" id="UP000011960">
    <property type="component" value="Unassembled WGS sequence"/>
</dbReference>
<evidence type="ECO:0000313" key="1">
    <source>
        <dbReference type="EMBL" id="EMP57106.1"/>
    </source>
</evidence>
<keyword evidence="2" id="KW-1185">Reference proteome</keyword>
<reference evidence="1 2" key="1">
    <citation type="journal article" date="2013" name="Genome Announc.">
        <title>Genome Sequence of Hydrothermal Arsenic-Respiring Bacterium Marinobacter santoriniensis NKSG1T.</title>
        <authorList>
            <person name="Handley K.M."/>
            <person name="Upton M."/>
            <person name="Beatson S.A."/>
            <person name="Hery M."/>
            <person name="Lloyd J.R."/>
        </authorList>
    </citation>
    <scope>NUCLEOTIDE SEQUENCE [LARGE SCALE GENOMIC DNA]</scope>
    <source>
        <strain evidence="1 2">NKSG1</strain>
    </source>
</reference>
<accession>M7CU46</accession>